<keyword evidence="3 6" id="KW-0479">Metal-binding</keyword>
<comment type="similarity">
    <text evidence="1 6">Belongs to the CcmH/CycL/Ccl2/NrfF family.</text>
</comment>
<dbReference type="CDD" id="cd16378">
    <property type="entry name" value="CcmH_N"/>
    <property type="match status" value="1"/>
</dbReference>
<keyword evidence="6" id="KW-0472">Membrane</keyword>
<dbReference type="OrthoDB" id="9804975at2"/>
<evidence type="ECO:0000313" key="9">
    <source>
        <dbReference type="Proteomes" id="UP000293465"/>
    </source>
</evidence>
<organism evidence="8 9">
    <name type="scientific">Aliivibrio finisterrensis</name>
    <dbReference type="NCBI Taxonomy" id="511998"/>
    <lineage>
        <taxon>Bacteria</taxon>
        <taxon>Pseudomonadati</taxon>
        <taxon>Pseudomonadota</taxon>
        <taxon>Gammaproteobacteria</taxon>
        <taxon>Vibrionales</taxon>
        <taxon>Vibrionaceae</taxon>
        <taxon>Aliivibrio</taxon>
    </lineage>
</organism>
<dbReference type="InterPro" id="IPR038297">
    <property type="entry name" value="CcmH/CycL/NrfF/Ccl2_sf"/>
</dbReference>
<evidence type="ECO:0000256" key="1">
    <source>
        <dbReference type="ARBA" id="ARBA00010342"/>
    </source>
</evidence>
<dbReference type="Pfam" id="PF03918">
    <property type="entry name" value="CcmH"/>
    <property type="match status" value="1"/>
</dbReference>
<evidence type="ECO:0000256" key="3">
    <source>
        <dbReference type="ARBA" id="ARBA00022723"/>
    </source>
</evidence>
<evidence type="ECO:0000256" key="2">
    <source>
        <dbReference type="ARBA" id="ARBA00022617"/>
    </source>
</evidence>
<keyword evidence="5 6" id="KW-0408">Iron</keyword>
<proteinExistence type="inferred from homology"/>
<evidence type="ECO:0000256" key="5">
    <source>
        <dbReference type="ARBA" id="ARBA00023004"/>
    </source>
</evidence>
<dbReference type="FunFam" id="1.10.8.640:FF:000001">
    <property type="entry name" value="Cytochrome c-type biogenesis protein"/>
    <property type="match status" value="1"/>
</dbReference>
<comment type="caution">
    <text evidence="8">The sequence shown here is derived from an EMBL/GenBank/DDBJ whole genome shotgun (WGS) entry which is preliminary data.</text>
</comment>
<reference evidence="8 9" key="1">
    <citation type="submission" date="2019-02" db="EMBL/GenBank/DDBJ databases">
        <title>Genome sequences of Aliivibrio finisterrensis strains from farmed Atlantic salmon.</title>
        <authorList>
            <person name="Bowman J.P."/>
        </authorList>
    </citation>
    <scope>NUCLEOTIDE SEQUENCE [LARGE SCALE GENOMIC DNA]</scope>
    <source>
        <strain evidence="8 9">A32</strain>
    </source>
</reference>
<feature type="signal peptide" evidence="6">
    <location>
        <begin position="1"/>
        <end position="22"/>
    </location>
</feature>
<evidence type="ECO:0000256" key="4">
    <source>
        <dbReference type="ARBA" id="ARBA00022729"/>
    </source>
</evidence>
<keyword evidence="6" id="KW-1133">Transmembrane helix</keyword>
<comment type="function">
    <text evidence="6">Possible subunit of a heme lyase.</text>
</comment>
<dbReference type="GO" id="GO:0016829">
    <property type="term" value="F:lyase activity"/>
    <property type="evidence" value="ECO:0007669"/>
    <property type="project" value="UniProtKB-KW"/>
</dbReference>
<dbReference type="PANTHER" id="PTHR47870">
    <property type="entry name" value="CYTOCHROME C-TYPE BIOGENESIS PROTEIN CCMH"/>
    <property type="match status" value="1"/>
</dbReference>
<keyword evidence="6" id="KW-0812">Transmembrane</keyword>
<evidence type="ECO:0000259" key="7">
    <source>
        <dbReference type="Pfam" id="PF03918"/>
    </source>
</evidence>
<dbReference type="Gene3D" id="1.10.8.640">
    <property type="entry name" value="Cytochrome C biogenesis protein"/>
    <property type="match status" value="1"/>
</dbReference>
<feature type="domain" description="CcmH/CycL/Ccl2/NrfF N-terminal" evidence="7">
    <location>
        <begin position="39"/>
        <end position="147"/>
    </location>
</feature>
<dbReference type="NCBIfam" id="TIGR03147">
    <property type="entry name" value="cyt_nit_nrfF"/>
    <property type="match status" value="1"/>
</dbReference>
<feature type="transmembrane region" description="Helical" evidence="6">
    <location>
        <begin position="124"/>
        <end position="142"/>
    </location>
</feature>
<dbReference type="GeneID" id="56275852"/>
<gene>
    <name evidence="8" type="primary">nrfF</name>
    <name evidence="8" type="ORF">ERW49_12360</name>
</gene>
<name>A0A4Q5KKE8_9GAMM</name>
<accession>A0A4Q5KKE8</accession>
<dbReference type="PANTHER" id="PTHR47870:SF2">
    <property type="entry name" value="FORMATE-DEPENDENT NITRITE REDUCTASE COMPLEX SUBUNIT NRFF"/>
    <property type="match status" value="1"/>
</dbReference>
<dbReference type="InterPro" id="IPR051263">
    <property type="entry name" value="C-type_cytochrome_biogenesis"/>
</dbReference>
<feature type="chain" id="PRO_5021042994" description="Formate-dependent nitrite reductase complex subunit" evidence="6">
    <location>
        <begin position="23"/>
        <end position="153"/>
    </location>
</feature>
<dbReference type="InterPro" id="IPR005616">
    <property type="entry name" value="CcmH/CycL/Ccl2/NrfF_N"/>
</dbReference>
<dbReference type="GO" id="GO:0046872">
    <property type="term" value="F:metal ion binding"/>
    <property type="evidence" value="ECO:0007669"/>
    <property type="project" value="UniProtKB-KW"/>
</dbReference>
<protein>
    <recommendedName>
        <fullName evidence="6">Formate-dependent nitrite reductase complex subunit</fullName>
    </recommendedName>
</protein>
<dbReference type="GO" id="GO:0005886">
    <property type="term" value="C:plasma membrane"/>
    <property type="evidence" value="ECO:0007669"/>
    <property type="project" value="TreeGrafter"/>
</dbReference>
<dbReference type="AlphaFoldDB" id="A0A4Q5KKE8"/>
<keyword evidence="2 6" id="KW-0349">Heme</keyword>
<dbReference type="GO" id="GO:0017004">
    <property type="term" value="P:cytochrome complex assembly"/>
    <property type="evidence" value="ECO:0007669"/>
    <property type="project" value="UniProtKB-ARBA"/>
</dbReference>
<dbReference type="InterPro" id="IPR017565">
    <property type="entry name" value="For-dep_Cytc_NO2Rdtase_NrfF"/>
</dbReference>
<evidence type="ECO:0000313" key="8">
    <source>
        <dbReference type="EMBL" id="RYU45782.1"/>
    </source>
</evidence>
<evidence type="ECO:0000256" key="6">
    <source>
        <dbReference type="RuleBase" id="RU364112"/>
    </source>
</evidence>
<dbReference type="Proteomes" id="UP000293465">
    <property type="component" value="Unassembled WGS sequence"/>
</dbReference>
<sequence>MKQCKELLFLIIALFSSVSVQANSDNGSSLFVGADKEVIESVELFEFNSPQEQKRSIDLAKQLRCPQCQNQNLVESNSPIAKDLRLEVYQQIKAGKSDKEVVAFMTRRFGDFVLYEPPLNAKTYVLWLLPLLLLIGFGIMAVKSVNKNCKESS</sequence>
<dbReference type="RefSeq" id="WP_130087687.1">
    <property type="nucleotide sequence ID" value="NZ_SEZJ01000010.1"/>
</dbReference>
<keyword evidence="4 6" id="KW-0732">Signal</keyword>
<keyword evidence="8" id="KW-0456">Lyase</keyword>
<dbReference type="EMBL" id="SEZJ01000010">
    <property type="protein sequence ID" value="RYU45782.1"/>
    <property type="molecule type" value="Genomic_DNA"/>
</dbReference>